<gene>
    <name evidence="1" type="ORF">GOQ27_15145</name>
</gene>
<reference evidence="1" key="1">
    <citation type="submission" date="2019-12" db="EMBL/GenBank/DDBJ databases">
        <title>Clostridiaceae gen. nov. sp. nov., isolated from sediment in Xinjiang, China.</title>
        <authorList>
            <person name="Zhang R."/>
        </authorList>
    </citation>
    <scope>NUCLEOTIDE SEQUENCE</scope>
    <source>
        <strain evidence="1">D2Q-11</strain>
    </source>
</reference>
<proteinExistence type="predicted"/>
<name>A0A942UZT6_9FIRM</name>
<organism evidence="1 2">
    <name type="scientific">Anaeromonas frigoriresistens</name>
    <dbReference type="NCBI Taxonomy" id="2683708"/>
    <lineage>
        <taxon>Bacteria</taxon>
        <taxon>Bacillati</taxon>
        <taxon>Bacillota</taxon>
        <taxon>Tissierellia</taxon>
        <taxon>Tissierellales</taxon>
        <taxon>Thermohalobacteraceae</taxon>
        <taxon>Anaeromonas</taxon>
    </lineage>
</organism>
<dbReference type="EMBL" id="WSFT01000053">
    <property type="protein sequence ID" value="MBS4539809.1"/>
    <property type="molecule type" value="Genomic_DNA"/>
</dbReference>
<evidence type="ECO:0000313" key="1">
    <source>
        <dbReference type="EMBL" id="MBS4539809.1"/>
    </source>
</evidence>
<dbReference type="RefSeq" id="WP_203367723.1">
    <property type="nucleotide sequence ID" value="NZ_WSFT01000053.1"/>
</dbReference>
<comment type="caution">
    <text evidence="1">The sequence shown here is derived from an EMBL/GenBank/DDBJ whole genome shotgun (WGS) entry which is preliminary data.</text>
</comment>
<keyword evidence="2" id="KW-1185">Reference proteome</keyword>
<dbReference type="AlphaFoldDB" id="A0A942UZT6"/>
<protein>
    <submittedName>
        <fullName evidence="1">Uncharacterized protein</fullName>
    </submittedName>
</protein>
<accession>A0A942UZT6</accession>
<sequence>MLLEGRKLQEVVYNELFNELQSSLEEKEIEYNNMVKSREKEILLDKFYYMMNLKYEQNKSNIDYANEHENRVKNEIITLKRKIDVLEKCKSTFIDE</sequence>
<dbReference type="Proteomes" id="UP000724672">
    <property type="component" value="Unassembled WGS sequence"/>
</dbReference>
<evidence type="ECO:0000313" key="2">
    <source>
        <dbReference type="Proteomes" id="UP000724672"/>
    </source>
</evidence>